<dbReference type="InterPro" id="IPR017536">
    <property type="entry name" value="Glutamine_synthetase_typeIII"/>
</dbReference>
<organism evidence="8 9">
    <name type="scientific">Desulfamplus magnetovallimortis</name>
    <dbReference type="NCBI Taxonomy" id="1246637"/>
    <lineage>
        <taxon>Bacteria</taxon>
        <taxon>Pseudomonadati</taxon>
        <taxon>Thermodesulfobacteriota</taxon>
        <taxon>Desulfobacteria</taxon>
        <taxon>Desulfobacterales</taxon>
        <taxon>Desulfobacteraceae</taxon>
        <taxon>Desulfamplus</taxon>
    </lineage>
</organism>
<evidence type="ECO:0000256" key="1">
    <source>
        <dbReference type="ARBA" id="ARBA00022598"/>
    </source>
</evidence>
<dbReference type="AlphaFoldDB" id="A0A1W1H6X3"/>
<dbReference type="GO" id="GO:0006542">
    <property type="term" value="P:glutamine biosynthetic process"/>
    <property type="evidence" value="ECO:0007669"/>
    <property type="project" value="InterPro"/>
</dbReference>
<evidence type="ECO:0000256" key="5">
    <source>
        <dbReference type="RuleBase" id="RU000384"/>
    </source>
</evidence>
<dbReference type="PROSITE" id="PS51986">
    <property type="entry name" value="GS_BETA_GRASP"/>
    <property type="match status" value="1"/>
</dbReference>
<dbReference type="PANTHER" id="PTHR43785:SF12">
    <property type="entry name" value="TYPE-1 GLUTAMINE SYNTHETASE 2"/>
    <property type="match status" value="1"/>
</dbReference>
<protein>
    <submittedName>
        <fullName evidence="8">Glutamine synthetase III</fullName>
        <ecNumber evidence="8">6.3.1.2</ecNumber>
    </submittedName>
</protein>
<evidence type="ECO:0000256" key="3">
    <source>
        <dbReference type="ARBA" id="ARBA00022840"/>
    </source>
</evidence>
<proteinExistence type="inferred from homology"/>
<dbReference type="RefSeq" id="WP_080804572.1">
    <property type="nucleotide sequence ID" value="NZ_LT828547.1"/>
</dbReference>
<dbReference type="InterPro" id="IPR036651">
    <property type="entry name" value="Gln_synt_N_sf"/>
</dbReference>
<evidence type="ECO:0000256" key="2">
    <source>
        <dbReference type="ARBA" id="ARBA00022741"/>
    </source>
</evidence>
<dbReference type="SUPFAM" id="SSF54368">
    <property type="entry name" value="Glutamine synthetase, N-terminal domain"/>
    <property type="match status" value="1"/>
</dbReference>
<gene>
    <name evidence="8" type="primary">glnT</name>
    <name evidence="8" type="ORF">MTBBW1_1290012</name>
</gene>
<accession>A0A1W1H6X3</accession>
<dbReference type="PROSITE" id="PS51987">
    <property type="entry name" value="GS_CATALYTIC"/>
    <property type="match status" value="1"/>
</dbReference>
<dbReference type="EC" id="6.3.1.2" evidence="8"/>
<dbReference type="GO" id="GO:0004356">
    <property type="term" value="F:glutamine synthetase activity"/>
    <property type="evidence" value="ECO:0007669"/>
    <property type="project" value="UniProtKB-EC"/>
</dbReference>
<dbReference type="OrthoDB" id="9807095at2"/>
<dbReference type="InterPro" id="IPR014746">
    <property type="entry name" value="Gln_synth/guanido_kin_cat_dom"/>
</dbReference>
<dbReference type="Proteomes" id="UP000191931">
    <property type="component" value="Unassembled WGS sequence"/>
</dbReference>
<comment type="similarity">
    <text evidence="4 5">Belongs to the glutamine synthetase family.</text>
</comment>
<keyword evidence="2" id="KW-0547">Nucleotide-binding</keyword>
<dbReference type="Pfam" id="PF00120">
    <property type="entry name" value="Gln-synt_C"/>
    <property type="match status" value="1"/>
</dbReference>
<dbReference type="SUPFAM" id="SSF55931">
    <property type="entry name" value="Glutamine synthetase/guanido kinase"/>
    <property type="match status" value="1"/>
</dbReference>
<dbReference type="InterPro" id="IPR008147">
    <property type="entry name" value="Gln_synt_N"/>
</dbReference>
<name>A0A1W1H6X3_9BACT</name>
<evidence type="ECO:0000259" key="6">
    <source>
        <dbReference type="PROSITE" id="PS51986"/>
    </source>
</evidence>
<keyword evidence="9" id="KW-1185">Reference proteome</keyword>
<dbReference type="Gene3D" id="3.10.20.70">
    <property type="entry name" value="Glutamine synthetase, N-terminal domain"/>
    <property type="match status" value="1"/>
</dbReference>
<dbReference type="STRING" id="1246637.MTBBW1_1290012"/>
<feature type="domain" description="GS catalytic" evidence="7">
    <location>
        <begin position="137"/>
        <end position="490"/>
    </location>
</feature>
<feature type="domain" description="GS beta-grasp" evidence="6">
    <location>
        <begin position="48"/>
        <end position="131"/>
    </location>
</feature>
<dbReference type="EMBL" id="FWEV01000034">
    <property type="protein sequence ID" value="SLM28231.1"/>
    <property type="molecule type" value="Genomic_DNA"/>
</dbReference>
<evidence type="ECO:0000259" key="7">
    <source>
        <dbReference type="PROSITE" id="PS51987"/>
    </source>
</evidence>
<evidence type="ECO:0000313" key="8">
    <source>
        <dbReference type="EMBL" id="SLM28231.1"/>
    </source>
</evidence>
<evidence type="ECO:0000256" key="4">
    <source>
        <dbReference type="PROSITE-ProRule" id="PRU01330"/>
    </source>
</evidence>
<dbReference type="PANTHER" id="PTHR43785">
    <property type="entry name" value="GAMMA-GLUTAMYLPUTRESCINE SYNTHETASE"/>
    <property type="match status" value="1"/>
</dbReference>
<sequence length="490" mass="55029">MTAIAMIKNPVIDNSEEIEESTAINNIKYMPESDQDNRKKVFEGLKRQNVEFILAQFVDIHGAPRVKQVPLDSFDDIIDKGAGFAGGAVWGMGMGPESHDLMARTDLETFKQLPWQPNVALASSDLYVDGEAWPFCPRNNLKRMLKIMAEKGYTLNGGFEPEHFLVTRDDQGNLKPWDPLNIDSQPKPCYDFKGMCQSMDYLQDIMRYGNEMGFGIYQSDHEDANGQYEINFDWTNALHASDRLVHFRMMSGQVARKYGAIATFMAKPFENMTGSGAHLHFHVADAVTGKNIFPLAPSEKDWKGLGLSKTAIHYIGGLLKHIRAITAVASPHINCYRRIQSGEFVYSSASGYTWTPSFASYGDNNRTQLFRCPDSNRIEDRSPSSMVNPYLLLAVNIAAGLDGIENQIDPGDAIMGRNIWNLSIQERKELGMILLPQNLMEAVEALEEDDVVKGGLGAIADEYIKLKKGEWGEFMRHVTPWEVRRSLTLL</sequence>
<reference evidence="8 9" key="1">
    <citation type="submission" date="2017-03" db="EMBL/GenBank/DDBJ databases">
        <authorList>
            <person name="Afonso C.L."/>
            <person name="Miller P.J."/>
            <person name="Scott M.A."/>
            <person name="Spackman E."/>
            <person name="Goraichik I."/>
            <person name="Dimitrov K.M."/>
            <person name="Suarez D.L."/>
            <person name="Swayne D.E."/>
        </authorList>
    </citation>
    <scope>NUCLEOTIDE SEQUENCE [LARGE SCALE GENOMIC DNA]</scope>
    <source>
        <strain evidence="8">PRJEB14757</strain>
    </source>
</reference>
<dbReference type="SMART" id="SM01230">
    <property type="entry name" value="Gln-synt_C"/>
    <property type="match status" value="1"/>
</dbReference>
<dbReference type="NCBIfam" id="TIGR03105">
    <property type="entry name" value="gln_synth_III"/>
    <property type="match status" value="1"/>
</dbReference>
<keyword evidence="3" id="KW-0067">ATP-binding</keyword>
<dbReference type="InterPro" id="IPR008146">
    <property type="entry name" value="Gln_synth_cat_dom"/>
</dbReference>
<dbReference type="GO" id="GO:0005524">
    <property type="term" value="F:ATP binding"/>
    <property type="evidence" value="ECO:0007669"/>
    <property type="project" value="UniProtKB-KW"/>
</dbReference>
<dbReference type="Gene3D" id="3.30.590.10">
    <property type="entry name" value="Glutamine synthetase/guanido kinase, catalytic domain"/>
    <property type="match status" value="1"/>
</dbReference>
<keyword evidence="1 8" id="KW-0436">Ligase</keyword>
<evidence type="ECO:0000313" key="9">
    <source>
        <dbReference type="Proteomes" id="UP000191931"/>
    </source>
</evidence>